<sequence length="63" mass="7419">MDKISILNQYKVIISGILNEVTTKLNKSFKTFFMETLILYMALRQTVFHLYMGKIITVNFLLE</sequence>
<gene>
    <name evidence="1" type="ORF">EZS27_011745</name>
</gene>
<dbReference type="EMBL" id="SNRY01000463">
    <property type="protein sequence ID" value="KAA6340404.1"/>
    <property type="molecule type" value="Genomic_DNA"/>
</dbReference>
<proteinExistence type="predicted"/>
<accession>A0A5J4S2U9</accession>
<dbReference type="AlphaFoldDB" id="A0A5J4S2U9"/>
<organism evidence="1">
    <name type="scientific">termite gut metagenome</name>
    <dbReference type="NCBI Taxonomy" id="433724"/>
    <lineage>
        <taxon>unclassified sequences</taxon>
        <taxon>metagenomes</taxon>
        <taxon>organismal metagenomes</taxon>
    </lineage>
</organism>
<comment type="caution">
    <text evidence="1">The sequence shown here is derived from an EMBL/GenBank/DDBJ whole genome shotgun (WGS) entry which is preliminary data.</text>
</comment>
<name>A0A5J4S2U9_9ZZZZ</name>
<evidence type="ECO:0000313" key="1">
    <source>
        <dbReference type="EMBL" id="KAA6340404.1"/>
    </source>
</evidence>
<reference evidence="1" key="1">
    <citation type="submission" date="2019-03" db="EMBL/GenBank/DDBJ databases">
        <title>Single cell metagenomics reveals metabolic interactions within the superorganism composed of flagellate Streblomastix strix and complex community of Bacteroidetes bacteria on its surface.</title>
        <authorList>
            <person name="Treitli S.C."/>
            <person name="Kolisko M."/>
            <person name="Husnik F."/>
            <person name="Keeling P."/>
            <person name="Hampl V."/>
        </authorList>
    </citation>
    <scope>NUCLEOTIDE SEQUENCE</scope>
    <source>
        <strain evidence="1">STM</strain>
    </source>
</reference>
<protein>
    <submittedName>
        <fullName evidence="1">Uncharacterized protein</fullName>
    </submittedName>
</protein>